<sequence length="346" mass="36559">MFFPDNPARATRLQNLANDISFIQASIVQIRDNIKKQNSDALDVLNDVAHDSGYKDIDELIDAAKQIMTDEQRAAIDALEKRAKDTSENLDMAYKVIGAITAIGVITRGASLGDGAAEIEMASLSFRDMQSASGSAGAGDASSASVEAAEAGAEAAAESIEAGAELSEIAIESASVAIEAAATSAEAIGSLALRGLQVFGTAAMVLGALAALGTIIADGVTGKQQCDELVDKIHECSAKRFLTEKFNLQANENQNLLSQAISIVFEKKSFQQLVASGALSQANADAALQKSHDELLAKFVKSMVAITDDTVMNALKMMDANAKETYLHDDYQLDEITQWIKDHPTG</sequence>
<protein>
    <submittedName>
        <fullName evidence="2">Uncharacterized protein</fullName>
    </submittedName>
</protein>
<organism evidence="2 3">
    <name type="scientific">Knufia obscura</name>
    <dbReference type="NCBI Taxonomy" id="1635080"/>
    <lineage>
        <taxon>Eukaryota</taxon>
        <taxon>Fungi</taxon>
        <taxon>Dikarya</taxon>
        <taxon>Ascomycota</taxon>
        <taxon>Pezizomycotina</taxon>
        <taxon>Eurotiomycetes</taxon>
        <taxon>Chaetothyriomycetidae</taxon>
        <taxon>Chaetothyriales</taxon>
        <taxon>Trichomeriaceae</taxon>
        <taxon>Knufia</taxon>
    </lineage>
</organism>
<evidence type="ECO:0000256" key="1">
    <source>
        <dbReference type="SAM" id="Coils"/>
    </source>
</evidence>
<dbReference type="EMBL" id="JAVHJV010000016">
    <property type="protein sequence ID" value="KAK5937658.1"/>
    <property type="molecule type" value="Genomic_DNA"/>
</dbReference>
<gene>
    <name evidence="2" type="ORF">PMZ80_010279</name>
</gene>
<proteinExistence type="predicted"/>
<name>A0ABR0RBS6_9EURO</name>
<evidence type="ECO:0000313" key="3">
    <source>
        <dbReference type="Proteomes" id="UP001334248"/>
    </source>
</evidence>
<feature type="coiled-coil region" evidence="1">
    <location>
        <begin position="69"/>
        <end position="96"/>
    </location>
</feature>
<keyword evidence="1" id="KW-0175">Coiled coil</keyword>
<comment type="caution">
    <text evidence="2">The sequence shown here is derived from an EMBL/GenBank/DDBJ whole genome shotgun (WGS) entry which is preliminary data.</text>
</comment>
<keyword evidence="3" id="KW-1185">Reference proteome</keyword>
<dbReference type="Proteomes" id="UP001334248">
    <property type="component" value="Unassembled WGS sequence"/>
</dbReference>
<evidence type="ECO:0000313" key="2">
    <source>
        <dbReference type="EMBL" id="KAK5937658.1"/>
    </source>
</evidence>
<dbReference type="GeneID" id="90003728"/>
<dbReference type="RefSeq" id="XP_064725748.1">
    <property type="nucleotide sequence ID" value="XM_064878669.1"/>
</dbReference>
<reference evidence="2 3" key="1">
    <citation type="journal article" date="2023" name="Res Sq">
        <title>Genomic and morphological characterization of Knufia obscura isolated from the Mars 2020 spacecraft assembly facility.</title>
        <authorList>
            <person name="Chander A.M."/>
            <person name="Teixeira M.M."/>
            <person name="Singh N.K."/>
            <person name="Williams M.P."/>
            <person name="Parker C.W."/>
            <person name="Leo P."/>
            <person name="Stajich J.E."/>
            <person name="Torok T."/>
            <person name="Tighe S."/>
            <person name="Mason C.E."/>
            <person name="Venkateswaran K."/>
        </authorList>
    </citation>
    <scope>NUCLEOTIDE SEQUENCE [LARGE SCALE GENOMIC DNA]</scope>
    <source>
        <strain evidence="2 3">CCFEE 5817</strain>
    </source>
</reference>
<accession>A0ABR0RBS6</accession>